<reference evidence="1" key="3">
    <citation type="submission" date="2023-05" db="EMBL/GenBank/DDBJ databases">
        <authorList>
            <person name="Smith C.H."/>
        </authorList>
    </citation>
    <scope>NUCLEOTIDE SEQUENCE</scope>
    <source>
        <strain evidence="1">CHS0354</strain>
        <tissue evidence="1">Mantle</tissue>
    </source>
</reference>
<evidence type="ECO:0000313" key="2">
    <source>
        <dbReference type="Proteomes" id="UP001195483"/>
    </source>
</evidence>
<proteinExistence type="predicted"/>
<evidence type="ECO:0000313" key="1">
    <source>
        <dbReference type="EMBL" id="KAK3576235.1"/>
    </source>
</evidence>
<dbReference type="Proteomes" id="UP001195483">
    <property type="component" value="Unassembled WGS sequence"/>
</dbReference>
<sequence length="117" mass="13475">MFIPPARRYHQLSITDGKQVGTVILSKPKRWYNTKTYLPLVHRLNPSATVGLVKRKITEAYSHIMNGVNLRYKTIDDPEISISNKLSDFIFFQVAFCSEIDVENDTADFGHFKQVEL</sequence>
<protein>
    <submittedName>
        <fullName evidence="1">Uncharacterized protein</fullName>
    </submittedName>
</protein>
<comment type="caution">
    <text evidence="1">The sequence shown here is derived from an EMBL/GenBank/DDBJ whole genome shotgun (WGS) entry which is preliminary data.</text>
</comment>
<reference evidence="1" key="1">
    <citation type="journal article" date="2021" name="Genome Biol. Evol.">
        <title>A High-Quality Reference Genome for a Parasitic Bivalve with Doubly Uniparental Inheritance (Bivalvia: Unionida).</title>
        <authorList>
            <person name="Smith C.H."/>
        </authorList>
    </citation>
    <scope>NUCLEOTIDE SEQUENCE</scope>
    <source>
        <strain evidence="1">CHS0354</strain>
    </source>
</reference>
<reference evidence="1" key="2">
    <citation type="journal article" date="2021" name="Genome Biol. Evol.">
        <title>Developing a high-quality reference genome for a parasitic bivalve with doubly uniparental inheritance (Bivalvia: Unionida).</title>
        <authorList>
            <person name="Smith C.H."/>
        </authorList>
    </citation>
    <scope>NUCLEOTIDE SEQUENCE</scope>
    <source>
        <strain evidence="1">CHS0354</strain>
        <tissue evidence="1">Mantle</tissue>
    </source>
</reference>
<dbReference type="EMBL" id="JAEAOA010000226">
    <property type="protein sequence ID" value="KAK3576235.1"/>
    <property type="molecule type" value="Genomic_DNA"/>
</dbReference>
<keyword evidence="2" id="KW-1185">Reference proteome</keyword>
<organism evidence="1 2">
    <name type="scientific">Potamilus streckersoni</name>
    <dbReference type="NCBI Taxonomy" id="2493646"/>
    <lineage>
        <taxon>Eukaryota</taxon>
        <taxon>Metazoa</taxon>
        <taxon>Spiralia</taxon>
        <taxon>Lophotrochozoa</taxon>
        <taxon>Mollusca</taxon>
        <taxon>Bivalvia</taxon>
        <taxon>Autobranchia</taxon>
        <taxon>Heteroconchia</taxon>
        <taxon>Palaeoheterodonta</taxon>
        <taxon>Unionida</taxon>
        <taxon>Unionoidea</taxon>
        <taxon>Unionidae</taxon>
        <taxon>Ambleminae</taxon>
        <taxon>Lampsilini</taxon>
        <taxon>Potamilus</taxon>
    </lineage>
</organism>
<dbReference type="AlphaFoldDB" id="A0AAE0RN62"/>
<gene>
    <name evidence="1" type="ORF">CHS0354_002838</name>
</gene>
<accession>A0AAE0RN62</accession>
<name>A0AAE0RN62_9BIVA</name>